<keyword evidence="2" id="KW-0175">Coiled coil</keyword>
<dbReference type="GO" id="GO:0016791">
    <property type="term" value="F:phosphatase activity"/>
    <property type="evidence" value="ECO:0007669"/>
    <property type="project" value="TreeGrafter"/>
</dbReference>
<dbReference type="RefSeq" id="WP_009581955.1">
    <property type="nucleotide sequence ID" value="NZ_AMZN01000070.1"/>
</dbReference>
<accession>L8JL87</accession>
<dbReference type="SUPFAM" id="SSF81606">
    <property type="entry name" value="PP2C-like"/>
    <property type="match status" value="1"/>
</dbReference>
<dbReference type="EMBL" id="AMZN01000070">
    <property type="protein sequence ID" value="ELR69580.1"/>
    <property type="molecule type" value="Genomic_DNA"/>
</dbReference>
<organism evidence="4 5">
    <name type="scientific">Fulvivirga imtechensis AK7</name>
    <dbReference type="NCBI Taxonomy" id="1237149"/>
    <lineage>
        <taxon>Bacteria</taxon>
        <taxon>Pseudomonadati</taxon>
        <taxon>Bacteroidota</taxon>
        <taxon>Cytophagia</taxon>
        <taxon>Cytophagales</taxon>
        <taxon>Fulvivirgaceae</taxon>
        <taxon>Fulvivirga</taxon>
    </lineage>
</organism>
<dbReference type="AlphaFoldDB" id="L8JL87"/>
<evidence type="ECO:0000259" key="3">
    <source>
        <dbReference type="SMART" id="SM00331"/>
    </source>
</evidence>
<dbReference type="InterPro" id="IPR036457">
    <property type="entry name" value="PPM-type-like_dom_sf"/>
</dbReference>
<dbReference type="Pfam" id="PF07228">
    <property type="entry name" value="SpoIIE"/>
    <property type="match status" value="1"/>
</dbReference>
<keyword evidence="5" id="KW-1185">Reference proteome</keyword>
<dbReference type="Proteomes" id="UP000011135">
    <property type="component" value="Unassembled WGS sequence"/>
</dbReference>
<keyword evidence="1" id="KW-0378">Hydrolase</keyword>
<dbReference type="SUPFAM" id="SSF55781">
    <property type="entry name" value="GAF domain-like"/>
    <property type="match status" value="1"/>
</dbReference>
<proteinExistence type="predicted"/>
<dbReference type="eggNOG" id="COG2208">
    <property type="taxonomic scope" value="Bacteria"/>
</dbReference>
<reference evidence="4 5" key="1">
    <citation type="submission" date="2012-12" db="EMBL/GenBank/DDBJ databases">
        <title>Genome assembly of Fulvivirga imtechensis AK7.</title>
        <authorList>
            <person name="Nupur N."/>
            <person name="Khatri I."/>
            <person name="Kumar R."/>
            <person name="Subramanian S."/>
            <person name="Pinnaka A."/>
        </authorList>
    </citation>
    <scope>NUCLEOTIDE SEQUENCE [LARGE SCALE GENOMIC DNA]</scope>
    <source>
        <strain evidence="4 5">AK7</strain>
    </source>
</reference>
<protein>
    <submittedName>
        <fullName evidence="4">Serine phosphatase RsbU, regulator of sigma subunit</fullName>
    </submittedName>
</protein>
<name>L8JL87_9BACT</name>
<gene>
    <name evidence="4" type="ORF">C900_04805</name>
</gene>
<dbReference type="PANTHER" id="PTHR43156">
    <property type="entry name" value="STAGE II SPORULATION PROTEIN E-RELATED"/>
    <property type="match status" value="1"/>
</dbReference>
<feature type="coiled-coil region" evidence="2">
    <location>
        <begin position="148"/>
        <end position="175"/>
    </location>
</feature>
<dbReference type="InterPro" id="IPR052016">
    <property type="entry name" value="Bact_Sigma-Reg"/>
</dbReference>
<feature type="domain" description="PPM-type phosphatase" evidence="3">
    <location>
        <begin position="187"/>
        <end position="404"/>
    </location>
</feature>
<dbReference type="PATRIC" id="fig|1237149.3.peg.4273"/>
<dbReference type="STRING" id="1237149.C900_04805"/>
<comment type="caution">
    <text evidence="4">The sequence shown here is derived from an EMBL/GenBank/DDBJ whole genome shotgun (WGS) entry which is preliminary data.</text>
</comment>
<dbReference type="PANTHER" id="PTHR43156:SF2">
    <property type="entry name" value="STAGE II SPORULATION PROTEIN E"/>
    <property type="match status" value="1"/>
</dbReference>
<evidence type="ECO:0000313" key="5">
    <source>
        <dbReference type="Proteomes" id="UP000011135"/>
    </source>
</evidence>
<evidence type="ECO:0000313" key="4">
    <source>
        <dbReference type="EMBL" id="ELR69580.1"/>
    </source>
</evidence>
<evidence type="ECO:0000256" key="2">
    <source>
        <dbReference type="SAM" id="Coils"/>
    </source>
</evidence>
<dbReference type="OrthoDB" id="9763484at2"/>
<dbReference type="InterPro" id="IPR001932">
    <property type="entry name" value="PPM-type_phosphatase-like_dom"/>
</dbReference>
<evidence type="ECO:0000256" key="1">
    <source>
        <dbReference type="ARBA" id="ARBA00022801"/>
    </source>
</evidence>
<sequence length="406" mass="46501">METLSLQNKYKLKELELNALLEITQAINNNLPEVSLYKIYEFTLRANLNIKRLALYVLDEYWECKVSYGTHMNCFETPIDPSFFESSSISTINNGRTDVFGEFDCVVPISHKSSVLAMVFVGDVEEEDDEMRKSSMRFIQALSNIIIVAIENKKLARKQLEQEALRKELEIASDVQQFLFPENLPYGMRLKIEASYLPHDRVGGDYYDYIPINKNQFLICIADVSGKGIPAALMMSNFQASLRTLVRQTPNLKEIVEELNYHVLENAKGEKFITSFAAIYDHQLKTLVYVNSGHNPPLLIKRNGHIELLEEGSTVLGAIHPLPFINEGFITDLDDFLLFCYTDGLTETESESGEEYGLDRLMQYFEKNSDKDLRRIHQDIIIELDGFKGRNGYKDDITILSCKIEP</sequence>
<dbReference type="SMART" id="SM00331">
    <property type="entry name" value="PP2C_SIG"/>
    <property type="match status" value="1"/>
</dbReference>
<dbReference type="Gene3D" id="3.60.40.10">
    <property type="entry name" value="PPM-type phosphatase domain"/>
    <property type="match status" value="1"/>
</dbReference>